<dbReference type="HOGENOM" id="CLU_2525543_0_0_11"/>
<evidence type="ECO:0000313" key="9">
    <source>
        <dbReference type="Proteomes" id="UP000006281"/>
    </source>
</evidence>
<dbReference type="Pfam" id="PF00872">
    <property type="entry name" value="Transposase_mut"/>
    <property type="match status" value="1"/>
</dbReference>
<reference evidence="8 9" key="1">
    <citation type="journal article" date="2012" name="BMC Genomics">
        <title>Complete genome sequence of Saccharothrix espanaensis DSM 44229T and comparison to the other completely sequenced Pseudonocardiaceae.</title>
        <authorList>
            <person name="Strobel T."/>
            <person name="Al-Dilaimi A."/>
            <person name="Blom J."/>
            <person name="Gessner A."/>
            <person name="Kalinowski J."/>
            <person name="Luzhetska M."/>
            <person name="Puhler A."/>
            <person name="Szczepanowski R."/>
            <person name="Bechthold A."/>
            <person name="Ruckert C."/>
        </authorList>
    </citation>
    <scope>NUCLEOTIDE SEQUENCE [LARGE SCALE GENOMIC DNA]</scope>
    <source>
        <strain evidence="9">ATCC 51144 / DSM 44229 / JCM 9112 / NBRC 15066 / NRRL 15764</strain>
    </source>
</reference>
<dbReference type="PANTHER" id="PTHR33217:SF8">
    <property type="entry name" value="MUTATOR FAMILY TRANSPOSASE"/>
    <property type="match status" value="1"/>
</dbReference>
<feature type="compositionally biased region" description="Pro residues" evidence="7">
    <location>
        <begin position="57"/>
        <end position="67"/>
    </location>
</feature>
<keyword evidence="4 6" id="KW-0238">DNA-binding</keyword>
<evidence type="ECO:0000256" key="4">
    <source>
        <dbReference type="ARBA" id="ARBA00023125"/>
    </source>
</evidence>
<dbReference type="RefSeq" id="WP_015102955.1">
    <property type="nucleotide sequence ID" value="NC_019673.1"/>
</dbReference>
<dbReference type="GO" id="GO:0004803">
    <property type="term" value="F:transposase activity"/>
    <property type="evidence" value="ECO:0007669"/>
    <property type="project" value="UniProtKB-UniRule"/>
</dbReference>
<dbReference type="eggNOG" id="COG3328">
    <property type="taxonomic scope" value="Bacteria"/>
</dbReference>
<gene>
    <name evidence="8" type="ordered locus">BN6_55830</name>
</gene>
<evidence type="ECO:0000256" key="7">
    <source>
        <dbReference type="SAM" id="MobiDB-lite"/>
    </source>
</evidence>
<sequence>MHDVSFLVCDGLKGLPDAVADVSPHTVVQACVVHLIRNIFRLVARQDRDAVNGASPRPAPHPPPTPRQPRWRTWPSNGAASTGR</sequence>
<keyword evidence="9" id="KW-1185">Reference proteome</keyword>
<evidence type="ECO:0000256" key="2">
    <source>
        <dbReference type="ARBA" id="ARBA00010961"/>
    </source>
</evidence>
<comment type="similarity">
    <text evidence="2 6">Belongs to the transposase mutator family.</text>
</comment>
<keyword evidence="3 6" id="KW-0815">Transposition</keyword>
<feature type="region of interest" description="Disordered" evidence="7">
    <location>
        <begin position="50"/>
        <end position="84"/>
    </location>
</feature>
<dbReference type="GO" id="GO:0003677">
    <property type="term" value="F:DNA binding"/>
    <property type="evidence" value="ECO:0007669"/>
    <property type="project" value="UniProtKB-UniRule"/>
</dbReference>
<evidence type="ECO:0000256" key="6">
    <source>
        <dbReference type="RuleBase" id="RU365089"/>
    </source>
</evidence>
<dbReference type="KEGG" id="sesp:BN6_55830"/>
<evidence type="ECO:0000256" key="5">
    <source>
        <dbReference type="ARBA" id="ARBA00023172"/>
    </source>
</evidence>
<dbReference type="GO" id="GO:0006313">
    <property type="term" value="P:DNA transposition"/>
    <property type="evidence" value="ECO:0007669"/>
    <property type="project" value="UniProtKB-UniRule"/>
</dbReference>
<organism evidence="8 9">
    <name type="scientific">Saccharothrix espanaensis (strain ATCC 51144 / DSM 44229 / JCM 9112 / NBRC 15066 / NRRL 15764)</name>
    <dbReference type="NCBI Taxonomy" id="1179773"/>
    <lineage>
        <taxon>Bacteria</taxon>
        <taxon>Bacillati</taxon>
        <taxon>Actinomycetota</taxon>
        <taxon>Actinomycetes</taxon>
        <taxon>Pseudonocardiales</taxon>
        <taxon>Pseudonocardiaceae</taxon>
        <taxon>Saccharothrix</taxon>
    </lineage>
</organism>
<dbReference type="AlphaFoldDB" id="K0K843"/>
<dbReference type="InterPro" id="IPR001207">
    <property type="entry name" value="Transposase_mutator"/>
</dbReference>
<keyword evidence="6" id="KW-0814">Transposable element</keyword>
<dbReference type="STRING" id="1179773.BN6_55830"/>
<protein>
    <recommendedName>
        <fullName evidence="6">Mutator family transposase</fullName>
    </recommendedName>
</protein>
<comment type="function">
    <text evidence="1 6">Required for the transposition of the insertion element.</text>
</comment>
<accession>K0K843</accession>
<evidence type="ECO:0000256" key="1">
    <source>
        <dbReference type="ARBA" id="ARBA00002190"/>
    </source>
</evidence>
<keyword evidence="5 6" id="KW-0233">DNA recombination</keyword>
<dbReference type="Proteomes" id="UP000006281">
    <property type="component" value="Chromosome"/>
</dbReference>
<dbReference type="PANTHER" id="PTHR33217">
    <property type="entry name" value="TRANSPOSASE FOR INSERTION SEQUENCE ELEMENT IS1081"/>
    <property type="match status" value="1"/>
</dbReference>
<dbReference type="EMBL" id="HE804045">
    <property type="protein sequence ID" value="CCH32843.1"/>
    <property type="molecule type" value="Genomic_DNA"/>
</dbReference>
<name>K0K843_SACES</name>
<proteinExistence type="inferred from homology"/>
<evidence type="ECO:0000256" key="3">
    <source>
        <dbReference type="ARBA" id="ARBA00022578"/>
    </source>
</evidence>
<dbReference type="PATRIC" id="fig|1179773.3.peg.5625"/>
<evidence type="ECO:0000313" key="8">
    <source>
        <dbReference type="EMBL" id="CCH32843.1"/>
    </source>
</evidence>